<name>A0A671V6X4_SPAAU</name>
<evidence type="ECO:0000256" key="2">
    <source>
        <dbReference type="ARBA" id="ARBA00022481"/>
    </source>
</evidence>
<dbReference type="PROSITE" id="PS50955">
    <property type="entry name" value="LEM_LIKE"/>
    <property type="match status" value="1"/>
</dbReference>
<evidence type="ECO:0000256" key="6">
    <source>
        <dbReference type="SAM" id="MobiDB-lite"/>
    </source>
</evidence>
<dbReference type="InterPro" id="IPR051656">
    <property type="entry name" value="LEM_domain"/>
</dbReference>
<dbReference type="SMART" id="SM00540">
    <property type="entry name" value="LEM"/>
    <property type="match status" value="2"/>
</dbReference>
<keyword evidence="3" id="KW-0597">Phosphoprotein</keyword>
<evidence type="ECO:0000313" key="10">
    <source>
        <dbReference type="Ensembl" id="ENSSAUP00010021602.1"/>
    </source>
</evidence>
<dbReference type="Pfam" id="PF03020">
    <property type="entry name" value="LEM"/>
    <property type="match status" value="1"/>
</dbReference>
<keyword evidence="2" id="KW-0488">Methylation</keyword>
<protein>
    <submittedName>
        <fullName evidence="10">Thymopoietin a</fullName>
    </submittedName>
</protein>
<evidence type="ECO:0000256" key="5">
    <source>
        <dbReference type="ARBA" id="ARBA00023125"/>
    </source>
</evidence>
<evidence type="ECO:0000259" key="9">
    <source>
        <dbReference type="PROSITE" id="PS50955"/>
    </source>
</evidence>
<dbReference type="InterPro" id="IPR011015">
    <property type="entry name" value="LEM/LEM-like_dom_sf"/>
</dbReference>
<proteinExistence type="inferred from homology"/>
<evidence type="ECO:0000256" key="4">
    <source>
        <dbReference type="ARBA" id="ARBA00022990"/>
    </source>
</evidence>
<evidence type="ECO:0000259" key="8">
    <source>
        <dbReference type="PROSITE" id="PS50954"/>
    </source>
</evidence>
<keyword evidence="7" id="KW-1133">Transmembrane helix</keyword>
<dbReference type="PANTHER" id="PTHR12019:SF21">
    <property type="entry name" value="THYMOPOIETIN A"/>
    <property type="match status" value="1"/>
</dbReference>
<evidence type="ECO:0000256" key="1">
    <source>
        <dbReference type="ARBA" id="ARBA00007744"/>
    </source>
</evidence>
<reference evidence="10" key="1">
    <citation type="submission" date="2021-04" db="EMBL/GenBank/DDBJ databases">
        <authorList>
            <consortium name="Wellcome Sanger Institute Data Sharing"/>
        </authorList>
    </citation>
    <scope>NUCLEOTIDE SEQUENCE [LARGE SCALE GENOMIC DNA]</scope>
</reference>
<dbReference type="CDD" id="cd12935">
    <property type="entry name" value="LEM_like"/>
    <property type="match status" value="1"/>
</dbReference>
<dbReference type="SUPFAM" id="SSF63451">
    <property type="entry name" value="LEM domain"/>
    <property type="match status" value="2"/>
</dbReference>
<dbReference type="GeneTree" id="ENSGT00940000154098"/>
<evidence type="ECO:0000256" key="7">
    <source>
        <dbReference type="SAM" id="Phobius"/>
    </source>
</evidence>
<dbReference type="GO" id="GO:0003677">
    <property type="term" value="F:DNA binding"/>
    <property type="evidence" value="ECO:0007669"/>
    <property type="project" value="UniProtKB-KW"/>
</dbReference>
<evidence type="ECO:0000313" key="11">
    <source>
        <dbReference type="Proteomes" id="UP000472265"/>
    </source>
</evidence>
<gene>
    <name evidence="10" type="primary">tmpoa</name>
</gene>
<feature type="domain" description="LEM-like" evidence="9">
    <location>
        <begin position="5"/>
        <end position="48"/>
    </location>
</feature>
<feature type="region of interest" description="Disordered" evidence="6">
    <location>
        <begin position="63"/>
        <end position="90"/>
    </location>
</feature>
<dbReference type="PROSITE" id="PS50954">
    <property type="entry name" value="LEM"/>
    <property type="match status" value="1"/>
</dbReference>
<dbReference type="Proteomes" id="UP000472265">
    <property type="component" value="Chromosome 14"/>
</dbReference>
<keyword evidence="7" id="KW-0472">Membrane</keyword>
<dbReference type="InterPro" id="IPR013146">
    <property type="entry name" value="LEM-like_dom"/>
</dbReference>
<feature type="region of interest" description="Disordered" evidence="6">
    <location>
        <begin position="158"/>
        <end position="214"/>
    </location>
</feature>
<keyword evidence="5" id="KW-0238">DNA-binding</keyword>
<organism evidence="10 11">
    <name type="scientific">Sparus aurata</name>
    <name type="common">Gilthead sea bream</name>
    <dbReference type="NCBI Taxonomy" id="8175"/>
    <lineage>
        <taxon>Eukaryota</taxon>
        <taxon>Metazoa</taxon>
        <taxon>Chordata</taxon>
        <taxon>Craniata</taxon>
        <taxon>Vertebrata</taxon>
        <taxon>Euteleostomi</taxon>
        <taxon>Actinopterygii</taxon>
        <taxon>Neopterygii</taxon>
        <taxon>Teleostei</taxon>
        <taxon>Neoteleostei</taxon>
        <taxon>Acanthomorphata</taxon>
        <taxon>Eupercaria</taxon>
        <taxon>Spariformes</taxon>
        <taxon>Sparidae</taxon>
        <taxon>Sparus</taxon>
    </lineage>
</organism>
<dbReference type="InterPro" id="IPR003887">
    <property type="entry name" value="LEM_dom"/>
</dbReference>
<dbReference type="SMART" id="SM01261">
    <property type="entry name" value="Thymopoietin"/>
    <property type="match status" value="1"/>
</dbReference>
<dbReference type="CDD" id="cd12940">
    <property type="entry name" value="LEM_LAP2_LEMD1"/>
    <property type="match status" value="1"/>
</dbReference>
<comment type="similarity">
    <text evidence="1">Belongs to the LEM family.</text>
</comment>
<dbReference type="FunFam" id="1.10.720.40:FF:000001">
    <property type="entry name" value="LEM domain containing 2, isoform CRA_a"/>
    <property type="match status" value="2"/>
</dbReference>
<keyword evidence="4" id="KW-0007">Acetylation</keyword>
<keyword evidence="11" id="KW-1185">Reference proteome</keyword>
<dbReference type="GO" id="GO:0005635">
    <property type="term" value="C:nuclear envelope"/>
    <property type="evidence" value="ECO:0007669"/>
    <property type="project" value="UniProtKB-ARBA"/>
</dbReference>
<accession>A0A671V6X4</accession>
<dbReference type="AlphaFoldDB" id="A0A671V6X4"/>
<dbReference type="Gene3D" id="1.10.720.40">
    <property type="match status" value="2"/>
</dbReference>
<feature type="compositionally biased region" description="Low complexity" evidence="6">
    <location>
        <begin position="304"/>
        <end position="319"/>
    </location>
</feature>
<feature type="domain" description="LEM" evidence="8">
    <location>
        <begin position="94"/>
        <end position="138"/>
    </location>
</feature>
<dbReference type="PANTHER" id="PTHR12019">
    <property type="entry name" value="LAMINA-ASSOCIATED POLYPEPTIDE THYMOPOIETIN"/>
    <property type="match status" value="1"/>
</dbReference>
<sequence length="415" mass="45045">MPEYLDDPSVLTKDKLKSELLAHNVELPSGNPTKDVYVQLYLKNLTAQNNQHVTATTLDAFSSDEELPPPVVSSRSRSSGRKATRKTDKVRPDELDVTVLTDQGLKDELLKHGVDAGPIVASTRKLYEKKLQKLLDDGPVQPPLPELVLTEIEVNHNGNSESDLYSDKEDELTVEPEPEPVAEPEPAPVVERPLGSRGKVPVTTRTRSSQHTKLHGEELGLRLTKPSEDLSYKPVALLNTTLLEVEKIAASEQAPKVEEKDVLKELFSNDINSPTGITATCRRPIRGAADRPVKSSDLWNNENSLFSPKTTKTTSSASSYTESRIINRVNSLPSSTSFSSSTATSSFSSPSSRPLAAAPPAGQTKAAARSMSLWIKLFLLAIVAAFLFLVYQAMETNTINPFGDSDTGVASGSTA</sequence>
<feature type="region of interest" description="Disordered" evidence="6">
    <location>
        <begin position="333"/>
        <end position="359"/>
    </location>
</feature>
<evidence type="ECO:0000256" key="3">
    <source>
        <dbReference type="ARBA" id="ARBA00022553"/>
    </source>
</evidence>
<feature type="compositionally biased region" description="Acidic residues" evidence="6">
    <location>
        <begin position="168"/>
        <end position="182"/>
    </location>
</feature>
<reference evidence="10" key="3">
    <citation type="submission" date="2025-09" db="UniProtKB">
        <authorList>
            <consortium name="Ensembl"/>
        </authorList>
    </citation>
    <scope>IDENTIFICATION</scope>
</reference>
<keyword evidence="7" id="KW-0812">Transmembrane</keyword>
<dbReference type="Ensembl" id="ENSSAUT00010022820.1">
    <property type="protein sequence ID" value="ENSSAUP00010021602.1"/>
    <property type="gene ID" value="ENSSAUG00010009547.1"/>
</dbReference>
<reference evidence="10" key="2">
    <citation type="submission" date="2025-08" db="UniProtKB">
        <authorList>
            <consortium name="Ensembl"/>
        </authorList>
    </citation>
    <scope>IDENTIFICATION</scope>
</reference>
<feature type="transmembrane region" description="Helical" evidence="7">
    <location>
        <begin position="373"/>
        <end position="394"/>
    </location>
</feature>
<dbReference type="Pfam" id="PF08198">
    <property type="entry name" value="Thymopoietin"/>
    <property type="match status" value="1"/>
</dbReference>
<feature type="region of interest" description="Disordered" evidence="6">
    <location>
        <begin position="290"/>
        <end position="319"/>
    </location>
</feature>